<dbReference type="SUPFAM" id="SSF51735">
    <property type="entry name" value="NAD(P)-binding Rossmann-fold domains"/>
    <property type="match status" value="1"/>
</dbReference>
<gene>
    <name evidence="4" type="ORF">HNR45_000475</name>
</gene>
<dbReference type="PRINTS" id="PR00081">
    <property type="entry name" value="GDHRDH"/>
</dbReference>
<evidence type="ECO:0000313" key="4">
    <source>
        <dbReference type="EMBL" id="MBB6477445.1"/>
    </source>
</evidence>
<dbReference type="OrthoDB" id="9803333at2"/>
<dbReference type="InterPro" id="IPR002347">
    <property type="entry name" value="SDR_fam"/>
</dbReference>
<dbReference type="PANTHER" id="PTHR42760:SF133">
    <property type="entry name" value="3-OXOACYL-[ACYL-CARRIER-PROTEIN] REDUCTASE"/>
    <property type="match status" value="1"/>
</dbReference>
<dbReference type="PANTHER" id="PTHR42760">
    <property type="entry name" value="SHORT-CHAIN DEHYDROGENASES/REDUCTASES FAMILY MEMBER"/>
    <property type="match status" value="1"/>
</dbReference>
<dbReference type="FunFam" id="3.40.50.720:FF:000084">
    <property type="entry name" value="Short-chain dehydrogenase reductase"/>
    <property type="match status" value="1"/>
</dbReference>
<dbReference type="InterPro" id="IPR057326">
    <property type="entry name" value="KR_dom"/>
</dbReference>
<comment type="similarity">
    <text evidence="1">Belongs to the short-chain dehydrogenases/reductases (SDR) family.</text>
</comment>
<dbReference type="EC" id="1.1.1.69" evidence="4"/>
<dbReference type="SMART" id="SM00822">
    <property type="entry name" value="PKS_KR"/>
    <property type="match status" value="1"/>
</dbReference>
<reference evidence="4 5" key="1">
    <citation type="submission" date="2020-08" db="EMBL/GenBank/DDBJ databases">
        <title>Genomic Encyclopedia of Type Strains, Phase IV (KMG-IV): sequencing the most valuable type-strain genomes for metagenomic binning, comparative biology and taxonomic classification.</title>
        <authorList>
            <person name="Goeker M."/>
        </authorList>
    </citation>
    <scope>NUCLEOTIDE SEQUENCE [LARGE SCALE GENOMIC DNA]</scope>
    <source>
        <strain evidence="4 5">DSM 21255</strain>
    </source>
</reference>
<accession>A0A841R0K4</accession>
<feature type="domain" description="Ketoreductase" evidence="3">
    <location>
        <begin position="10"/>
        <end position="191"/>
    </location>
</feature>
<evidence type="ECO:0000259" key="3">
    <source>
        <dbReference type="SMART" id="SM00822"/>
    </source>
</evidence>
<evidence type="ECO:0000256" key="2">
    <source>
        <dbReference type="ARBA" id="ARBA00023002"/>
    </source>
</evidence>
<dbReference type="RefSeq" id="WP_159823116.1">
    <property type="nucleotide sequence ID" value="NZ_CABWNB010000003.1"/>
</dbReference>
<keyword evidence="2 4" id="KW-0560">Oxidoreductase</keyword>
<dbReference type="NCBIfam" id="NF005559">
    <property type="entry name" value="PRK07231.1"/>
    <property type="match status" value="1"/>
</dbReference>
<evidence type="ECO:0000313" key="5">
    <source>
        <dbReference type="Proteomes" id="UP000591941"/>
    </source>
</evidence>
<dbReference type="GeneID" id="93485753"/>
<comment type="caution">
    <text evidence="4">The sequence shown here is derived from an EMBL/GenBank/DDBJ whole genome shotgun (WGS) entry which is preliminary data.</text>
</comment>
<sequence length="255" mass="27161">MKNYFDLSGKIALVTGGSSGLGIQLAKALARQGATVVVAARREEKLQETVRALKELGAEASYVVMDVMSPKSIEQAVAEVVAQYQRIDILVNNAGVGASVPAAEQSTEDWRKVLGTNLDGVYYVARAVGKQMLKQEYGKIINLGSIHSEVAMKPAYLSAYSAAKGGVKMLTKALAVEWAKHGITVNAIGPGYFDTHMTEKAFQTQTFQDILATYSPMGRGGRPGELDGAVIYFASDASSFTTGQLLCIDGGWTAI</sequence>
<keyword evidence="5" id="KW-1185">Reference proteome</keyword>
<dbReference type="PRINTS" id="PR00080">
    <property type="entry name" value="SDRFAMILY"/>
</dbReference>
<evidence type="ECO:0000256" key="1">
    <source>
        <dbReference type="ARBA" id="ARBA00006484"/>
    </source>
</evidence>
<name>A0A841R0K4_9FIRM</name>
<dbReference type="GO" id="GO:0008206">
    <property type="term" value="P:bile acid metabolic process"/>
    <property type="evidence" value="ECO:0007669"/>
    <property type="project" value="UniProtKB-ARBA"/>
</dbReference>
<proteinExistence type="inferred from homology"/>
<dbReference type="Pfam" id="PF13561">
    <property type="entry name" value="adh_short_C2"/>
    <property type="match status" value="1"/>
</dbReference>
<dbReference type="GO" id="GO:0006633">
    <property type="term" value="P:fatty acid biosynthetic process"/>
    <property type="evidence" value="ECO:0007669"/>
    <property type="project" value="TreeGrafter"/>
</dbReference>
<dbReference type="InterPro" id="IPR036291">
    <property type="entry name" value="NAD(P)-bd_dom_sf"/>
</dbReference>
<dbReference type="GO" id="GO:0008874">
    <property type="term" value="F:gluconate 5-dehydrogenase activity"/>
    <property type="evidence" value="ECO:0007669"/>
    <property type="project" value="UniProtKB-EC"/>
</dbReference>
<protein>
    <submittedName>
        <fullName evidence="4">Gluconate 5-dehydrogenase</fullName>
        <ecNumber evidence="4">1.1.1.69</ecNumber>
    </submittedName>
</protein>
<dbReference type="EMBL" id="JACHHI010000002">
    <property type="protein sequence ID" value="MBB6477445.1"/>
    <property type="molecule type" value="Genomic_DNA"/>
</dbReference>
<dbReference type="GO" id="GO:0048038">
    <property type="term" value="F:quinone binding"/>
    <property type="evidence" value="ECO:0007669"/>
    <property type="project" value="TreeGrafter"/>
</dbReference>
<dbReference type="Proteomes" id="UP000591941">
    <property type="component" value="Unassembled WGS sequence"/>
</dbReference>
<dbReference type="Gene3D" id="3.40.50.720">
    <property type="entry name" value="NAD(P)-binding Rossmann-like Domain"/>
    <property type="match status" value="1"/>
</dbReference>
<organism evidence="4 5">
    <name type="scientific">Negativicoccus succinicivorans</name>
    <dbReference type="NCBI Taxonomy" id="620903"/>
    <lineage>
        <taxon>Bacteria</taxon>
        <taxon>Bacillati</taxon>
        <taxon>Bacillota</taxon>
        <taxon>Negativicutes</taxon>
        <taxon>Veillonellales</taxon>
        <taxon>Veillonellaceae</taxon>
        <taxon>Negativicoccus</taxon>
    </lineage>
</organism>
<dbReference type="AlphaFoldDB" id="A0A841R0K4"/>